<dbReference type="InterPro" id="IPR036097">
    <property type="entry name" value="HisK_dim/P_sf"/>
</dbReference>
<dbReference type="Pfam" id="PF02518">
    <property type="entry name" value="HATPase_c"/>
    <property type="match status" value="1"/>
</dbReference>
<dbReference type="CDD" id="cd00075">
    <property type="entry name" value="HATPase"/>
    <property type="match status" value="1"/>
</dbReference>
<evidence type="ECO:0000256" key="2">
    <source>
        <dbReference type="ARBA" id="ARBA00004141"/>
    </source>
</evidence>
<proteinExistence type="predicted"/>
<evidence type="ECO:0000256" key="9">
    <source>
        <dbReference type="ARBA" id="ARBA00023012"/>
    </source>
</evidence>
<evidence type="ECO:0000256" key="11">
    <source>
        <dbReference type="SAM" id="Phobius"/>
    </source>
</evidence>
<organism evidence="13 14">
    <name type="scientific">Pseudomonas corrugata</name>
    <dbReference type="NCBI Taxonomy" id="47879"/>
    <lineage>
        <taxon>Bacteria</taxon>
        <taxon>Pseudomonadati</taxon>
        <taxon>Pseudomonadota</taxon>
        <taxon>Gammaproteobacteria</taxon>
        <taxon>Pseudomonadales</taxon>
        <taxon>Pseudomonadaceae</taxon>
        <taxon>Pseudomonas</taxon>
    </lineage>
</organism>
<dbReference type="InterPro" id="IPR003661">
    <property type="entry name" value="HisK_dim/P_dom"/>
</dbReference>
<dbReference type="Gene3D" id="3.30.565.10">
    <property type="entry name" value="Histidine kinase-like ATPase, C-terminal domain"/>
    <property type="match status" value="1"/>
</dbReference>
<comment type="catalytic activity">
    <reaction evidence="1">
        <text>ATP + protein L-histidine = ADP + protein N-phospho-L-histidine.</text>
        <dbReference type="EC" id="2.7.13.3"/>
    </reaction>
</comment>
<dbReference type="PANTHER" id="PTHR45436">
    <property type="entry name" value="SENSOR HISTIDINE KINASE YKOH"/>
    <property type="match status" value="1"/>
</dbReference>
<evidence type="ECO:0000256" key="4">
    <source>
        <dbReference type="ARBA" id="ARBA00022553"/>
    </source>
</evidence>
<name>A0A8B6UK60_9PSED</name>
<dbReference type="InterPro" id="IPR005467">
    <property type="entry name" value="His_kinase_dom"/>
</dbReference>
<keyword evidence="6 11" id="KW-0812">Transmembrane</keyword>
<keyword evidence="5" id="KW-0808">Transferase</keyword>
<dbReference type="GO" id="GO:0005886">
    <property type="term" value="C:plasma membrane"/>
    <property type="evidence" value="ECO:0007669"/>
    <property type="project" value="TreeGrafter"/>
</dbReference>
<dbReference type="InterPro" id="IPR036890">
    <property type="entry name" value="HATPase_C_sf"/>
</dbReference>
<dbReference type="GO" id="GO:0000155">
    <property type="term" value="F:phosphorelay sensor kinase activity"/>
    <property type="evidence" value="ECO:0007669"/>
    <property type="project" value="InterPro"/>
</dbReference>
<dbReference type="PANTHER" id="PTHR45436:SF15">
    <property type="entry name" value="SENSOR HISTIDINE KINASE CUSS"/>
    <property type="match status" value="1"/>
</dbReference>
<dbReference type="EC" id="2.7.13.3" evidence="3"/>
<dbReference type="PROSITE" id="PS50109">
    <property type="entry name" value="HIS_KIN"/>
    <property type="match status" value="1"/>
</dbReference>
<dbReference type="InterPro" id="IPR004358">
    <property type="entry name" value="Sig_transdc_His_kin-like_C"/>
</dbReference>
<dbReference type="CDD" id="cd00082">
    <property type="entry name" value="HisKA"/>
    <property type="match status" value="1"/>
</dbReference>
<dbReference type="Pfam" id="PF00512">
    <property type="entry name" value="HisKA"/>
    <property type="match status" value="1"/>
</dbReference>
<evidence type="ECO:0000256" key="10">
    <source>
        <dbReference type="ARBA" id="ARBA00023136"/>
    </source>
</evidence>
<dbReference type="SUPFAM" id="SSF55874">
    <property type="entry name" value="ATPase domain of HSP90 chaperone/DNA topoisomerase II/histidine kinase"/>
    <property type="match status" value="1"/>
</dbReference>
<evidence type="ECO:0000313" key="13">
    <source>
        <dbReference type="EMBL" id="QTH12287.1"/>
    </source>
</evidence>
<dbReference type="InterPro" id="IPR050428">
    <property type="entry name" value="TCS_sensor_his_kinase"/>
</dbReference>
<dbReference type="Proteomes" id="UP000663914">
    <property type="component" value="Chromosome"/>
</dbReference>
<dbReference type="SMART" id="SM00387">
    <property type="entry name" value="HATPase_c"/>
    <property type="match status" value="1"/>
</dbReference>
<dbReference type="PRINTS" id="PR00344">
    <property type="entry name" value="BCTRLSENSOR"/>
</dbReference>
<protein>
    <recommendedName>
        <fullName evidence="3">histidine kinase</fullName>
        <ecNumber evidence="3">2.7.13.3</ecNumber>
    </recommendedName>
</protein>
<accession>A0A8B6UK60</accession>
<dbReference type="AlphaFoldDB" id="A0A8B6UK60"/>
<comment type="subcellular location">
    <subcellularLocation>
        <location evidence="2">Membrane</location>
        <topology evidence="2">Multi-pass membrane protein</topology>
    </subcellularLocation>
</comment>
<dbReference type="RefSeq" id="WP_024778581.1">
    <property type="nucleotide sequence ID" value="NZ_CP072011.1"/>
</dbReference>
<keyword evidence="10 11" id="KW-0472">Membrane</keyword>
<dbReference type="InterPro" id="IPR003594">
    <property type="entry name" value="HATPase_dom"/>
</dbReference>
<dbReference type="EMBL" id="CP072011">
    <property type="protein sequence ID" value="QTH12287.1"/>
    <property type="molecule type" value="Genomic_DNA"/>
</dbReference>
<dbReference type="SUPFAM" id="SSF47384">
    <property type="entry name" value="Homodimeric domain of signal transducing histidine kinase"/>
    <property type="match status" value="1"/>
</dbReference>
<reference evidence="13" key="2">
    <citation type="submission" date="2021-03" db="EMBL/GenBank/DDBJ databases">
        <authorList>
            <person name="Valentovich L.N."/>
            <person name="Akhremchuk A.E."/>
            <person name="Miamin V.E."/>
        </authorList>
    </citation>
    <scope>NUCLEOTIDE SEQUENCE</scope>
    <source>
        <strain evidence="13">3prime</strain>
    </source>
</reference>
<feature type="transmembrane region" description="Helical" evidence="11">
    <location>
        <begin position="20"/>
        <end position="41"/>
    </location>
</feature>
<evidence type="ECO:0000256" key="6">
    <source>
        <dbReference type="ARBA" id="ARBA00022692"/>
    </source>
</evidence>
<keyword evidence="7 13" id="KW-0418">Kinase</keyword>
<evidence type="ECO:0000256" key="7">
    <source>
        <dbReference type="ARBA" id="ARBA00022777"/>
    </source>
</evidence>
<keyword evidence="9" id="KW-0902">Two-component regulatory system</keyword>
<feature type="domain" description="Histidine kinase" evidence="12">
    <location>
        <begin position="236"/>
        <end position="450"/>
    </location>
</feature>
<evidence type="ECO:0000313" key="14">
    <source>
        <dbReference type="Proteomes" id="UP000663914"/>
    </source>
</evidence>
<evidence type="ECO:0000256" key="3">
    <source>
        <dbReference type="ARBA" id="ARBA00012438"/>
    </source>
</evidence>
<evidence type="ECO:0000256" key="8">
    <source>
        <dbReference type="ARBA" id="ARBA00022989"/>
    </source>
</evidence>
<gene>
    <name evidence="13" type="ORF">C4C32_16965</name>
</gene>
<sequence length="458" mass="50772">MDGFKKRLSESIQLRLSISLSLAILLVAVVAGIFAFVSAFAEAHKMQDDTLRQVAVLLDRQQMEFKYPEQLSADERDEDSRVIVQYLADGSKAQGTDDAVTPLPFPTTLADGLSTVTIHGEVFRVLVRTTTRGERIVVAQENDIRDKDARASALRSVLPFLILLPVLLLVVGDLVHKLFRPIAEISGEIDERAEQALHPIDERHLPTEVRPFVVAINRLLKRVALAMETQRRFIADAAHELRSPMTALSLQAERLVTTEMPDIARERLLPLRQGIERGRKLIDQLLTLASAQSLTSLPTSTVSVHEVYRRVLEDLLPLAELKHIDIGVEGAQDVQVLINEMDLITLVKNLVENSIRYTPPGGRIDLSVTTEEGATLLQVKDSGPGISVEEQERVFDPFYRCLGSREVGSGLGLSIVKAIAERIGARVHLGFTDKLQGRGLCVSVWLCVEQPSWTQEPS</sequence>
<evidence type="ECO:0000259" key="12">
    <source>
        <dbReference type="PROSITE" id="PS50109"/>
    </source>
</evidence>
<keyword evidence="8 11" id="KW-1133">Transmembrane helix</keyword>
<reference evidence="13" key="1">
    <citation type="book" date="2019" name="MICROBIAL BIOTECHNOLOGY" publisher="Unknown Publisher">
        <title>Optimization of recombineering for directed mutagenesis of bacteria Pseudomonas corrugata 3'.</title>
        <authorList>
            <person name="Buinitskaja S.V."/>
            <person name="Pilipenok N."/>
            <person name="Valentovich L.N."/>
        </authorList>
    </citation>
    <scope>NUCLEOTIDE SEQUENCE</scope>
    <source>
        <strain evidence="13">3prime</strain>
    </source>
</reference>
<evidence type="ECO:0000256" key="5">
    <source>
        <dbReference type="ARBA" id="ARBA00022679"/>
    </source>
</evidence>
<dbReference type="Gene3D" id="1.10.287.130">
    <property type="match status" value="1"/>
</dbReference>
<feature type="transmembrane region" description="Helical" evidence="11">
    <location>
        <begin position="157"/>
        <end position="175"/>
    </location>
</feature>
<keyword evidence="4" id="KW-0597">Phosphoprotein</keyword>
<evidence type="ECO:0000256" key="1">
    <source>
        <dbReference type="ARBA" id="ARBA00000085"/>
    </source>
</evidence>
<dbReference type="SMART" id="SM00388">
    <property type="entry name" value="HisKA"/>
    <property type="match status" value="1"/>
</dbReference>